<organism evidence="2 3">
    <name type="scientific">Iris pallida</name>
    <name type="common">Sweet iris</name>
    <dbReference type="NCBI Taxonomy" id="29817"/>
    <lineage>
        <taxon>Eukaryota</taxon>
        <taxon>Viridiplantae</taxon>
        <taxon>Streptophyta</taxon>
        <taxon>Embryophyta</taxon>
        <taxon>Tracheophyta</taxon>
        <taxon>Spermatophyta</taxon>
        <taxon>Magnoliopsida</taxon>
        <taxon>Liliopsida</taxon>
        <taxon>Asparagales</taxon>
        <taxon>Iridaceae</taxon>
        <taxon>Iridoideae</taxon>
        <taxon>Irideae</taxon>
        <taxon>Iris</taxon>
    </lineage>
</organism>
<accession>A0AAX6I656</accession>
<comment type="caution">
    <text evidence="2">The sequence shown here is derived from an EMBL/GenBank/DDBJ whole genome shotgun (WGS) entry which is preliminary data.</text>
</comment>
<reference evidence="2" key="2">
    <citation type="submission" date="2023-04" db="EMBL/GenBank/DDBJ databases">
        <authorList>
            <person name="Bruccoleri R.E."/>
            <person name="Oakeley E.J."/>
            <person name="Faust A.-M."/>
            <person name="Dessus-Babus S."/>
            <person name="Altorfer M."/>
            <person name="Burckhardt D."/>
            <person name="Oertli M."/>
            <person name="Naumann U."/>
            <person name="Petersen F."/>
            <person name="Wong J."/>
        </authorList>
    </citation>
    <scope>NUCLEOTIDE SEQUENCE</scope>
    <source>
        <strain evidence="2">GSM-AAB239-AS_SAM_17_03QT</strain>
        <tissue evidence="2">Leaf</tissue>
    </source>
</reference>
<keyword evidence="1" id="KW-0812">Transmembrane</keyword>
<evidence type="ECO:0000313" key="3">
    <source>
        <dbReference type="Proteomes" id="UP001140949"/>
    </source>
</evidence>
<keyword evidence="3" id="KW-1185">Reference proteome</keyword>
<name>A0AAX6I656_IRIPA</name>
<dbReference type="AlphaFoldDB" id="A0AAX6I656"/>
<reference evidence="2" key="1">
    <citation type="journal article" date="2023" name="GigaByte">
        <title>Genome assembly of the bearded iris, Iris pallida Lam.</title>
        <authorList>
            <person name="Bruccoleri R.E."/>
            <person name="Oakeley E.J."/>
            <person name="Faust A.M.E."/>
            <person name="Altorfer M."/>
            <person name="Dessus-Babus S."/>
            <person name="Burckhardt D."/>
            <person name="Oertli M."/>
            <person name="Naumann U."/>
            <person name="Petersen F."/>
            <person name="Wong J."/>
        </authorList>
    </citation>
    <scope>NUCLEOTIDE SEQUENCE</scope>
    <source>
        <strain evidence="2">GSM-AAB239-AS_SAM_17_03QT</strain>
    </source>
</reference>
<evidence type="ECO:0000256" key="1">
    <source>
        <dbReference type="SAM" id="Phobius"/>
    </source>
</evidence>
<keyword evidence="1" id="KW-1133">Transmembrane helix</keyword>
<proteinExistence type="predicted"/>
<gene>
    <name evidence="2" type="ORF">M6B38_275795</name>
</gene>
<dbReference type="EMBL" id="JANAVB010004599">
    <property type="protein sequence ID" value="KAJ6848702.1"/>
    <property type="molecule type" value="Genomic_DNA"/>
</dbReference>
<feature type="transmembrane region" description="Helical" evidence="1">
    <location>
        <begin position="12"/>
        <end position="34"/>
    </location>
</feature>
<evidence type="ECO:0000313" key="2">
    <source>
        <dbReference type="EMBL" id="KAJ6848702.1"/>
    </source>
</evidence>
<keyword evidence="1" id="KW-0472">Membrane</keyword>
<protein>
    <submittedName>
        <fullName evidence="2">Uncharacterized protein</fullName>
    </submittedName>
</protein>
<dbReference type="Proteomes" id="UP001140949">
    <property type="component" value="Unassembled WGS sequence"/>
</dbReference>
<sequence>MFGSYKNVSTLNFGLIFFHFILFSDLLVSLNNLLNYFSLSVLFRAIDIWSIRDVQFWKSSSRVLEWTRLPS</sequence>